<evidence type="ECO:0000313" key="2">
    <source>
        <dbReference type="EMBL" id="GBO18813.1"/>
    </source>
</evidence>
<evidence type="ECO:0000313" key="3">
    <source>
        <dbReference type="Proteomes" id="UP000499080"/>
    </source>
</evidence>
<proteinExistence type="predicted"/>
<sequence>MLLYPAGVPNLLQKSAVKKVKSYTLALIGNLAFFFHEEIPVLPPSEKPAQSNTEPPPKFRLNAFCSCLNSCQWFLKPSGQSKLDFFPHLTRRLISAPLSLTCAAVQIKV</sequence>
<dbReference type="EMBL" id="BGPR01042413">
    <property type="protein sequence ID" value="GBO18812.1"/>
    <property type="molecule type" value="Genomic_DNA"/>
</dbReference>
<organism evidence="1 3">
    <name type="scientific">Araneus ventricosus</name>
    <name type="common">Orbweaver spider</name>
    <name type="synonym">Epeira ventricosa</name>
    <dbReference type="NCBI Taxonomy" id="182803"/>
    <lineage>
        <taxon>Eukaryota</taxon>
        <taxon>Metazoa</taxon>
        <taxon>Ecdysozoa</taxon>
        <taxon>Arthropoda</taxon>
        <taxon>Chelicerata</taxon>
        <taxon>Arachnida</taxon>
        <taxon>Araneae</taxon>
        <taxon>Araneomorphae</taxon>
        <taxon>Entelegynae</taxon>
        <taxon>Araneoidea</taxon>
        <taxon>Araneidae</taxon>
        <taxon>Araneus</taxon>
    </lineage>
</organism>
<reference evidence="1 3" key="1">
    <citation type="journal article" date="2019" name="Sci. Rep.">
        <title>Orb-weaving spider Araneus ventricosus genome elucidates the spidroin gene catalogue.</title>
        <authorList>
            <person name="Kono N."/>
            <person name="Nakamura H."/>
            <person name="Ohtoshi R."/>
            <person name="Moran D.A.P."/>
            <person name="Shinohara A."/>
            <person name="Yoshida Y."/>
            <person name="Fujiwara M."/>
            <person name="Mori M."/>
            <person name="Tomita M."/>
            <person name="Arakawa K."/>
        </authorList>
    </citation>
    <scope>NUCLEOTIDE SEQUENCE [LARGE SCALE GENOMIC DNA]</scope>
</reference>
<comment type="caution">
    <text evidence="1">The sequence shown here is derived from an EMBL/GenBank/DDBJ whole genome shotgun (WGS) entry which is preliminary data.</text>
</comment>
<gene>
    <name evidence="2" type="ORF">AVEN_119185_1</name>
    <name evidence="1" type="ORF">AVEN_78250_1</name>
</gene>
<dbReference type="Proteomes" id="UP000499080">
    <property type="component" value="Unassembled WGS sequence"/>
</dbReference>
<accession>A0A4Y2V2Q4</accession>
<evidence type="ECO:0000313" key="1">
    <source>
        <dbReference type="EMBL" id="GBO18812.1"/>
    </source>
</evidence>
<protein>
    <submittedName>
        <fullName evidence="1">Uncharacterized protein</fullName>
    </submittedName>
</protein>
<keyword evidence="3" id="KW-1185">Reference proteome</keyword>
<dbReference type="AlphaFoldDB" id="A0A4Y2V2Q4"/>
<dbReference type="EMBL" id="BGPR01042414">
    <property type="protein sequence ID" value="GBO18813.1"/>
    <property type="molecule type" value="Genomic_DNA"/>
</dbReference>
<name>A0A4Y2V2Q4_ARAVE</name>